<dbReference type="InterPro" id="IPR047655">
    <property type="entry name" value="Transpos_IS630-like"/>
</dbReference>
<name>A0ABT1D3N7_9PROT</name>
<comment type="caution">
    <text evidence="2">The sequence shown here is derived from an EMBL/GenBank/DDBJ whole genome shotgun (WGS) entry which is preliminary data.</text>
</comment>
<dbReference type="EMBL" id="JAFIRR010000061">
    <property type="protein sequence ID" value="MCO6416532.1"/>
    <property type="molecule type" value="Genomic_DNA"/>
</dbReference>
<feature type="domain" description="Tc1-like transposase DDE" evidence="1">
    <location>
        <begin position="138"/>
        <end position="275"/>
    </location>
</feature>
<dbReference type="PANTHER" id="PTHR46564">
    <property type="entry name" value="TRANSPOSASE"/>
    <property type="match status" value="1"/>
</dbReference>
<dbReference type="NCBIfam" id="NF033545">
    <property type="entry name" value="transpos_IS630"/>
    <property type="match status" value="1"/>
</dbReference>
<evidence type="ECO:0000313" key="3">
    <source>
        <dbReference type="Proteomes" id="UP001523392"/>
    </source>
</evidence>
<proteinExistence type="predicted"/>
<reference evidence="2 3" key="1">
    <citation type="submission" date="2021-12" db="EMBL/GenBank/DDBJ databases">
        <title>Siccirubricoccus leaddurans sp. nov., a high concentration Zn2+ tolerance bacterium.</title>
        <authorList>
            <person name="Cao Y."/>
        </authorList>
    </citation>
    <scope>NUCLEOTIDE SEQUENCE [LARGE SCALE GENOMIC DNA]</scope>
    <source>
        <strain evidence="2 3">KC 17139</strain>
    </source>
</reference>
<evidence type="ECO:0000313" key="2">
    <source>
        <dbReference type="EMBL" id="MCO6416532.1"/>
    </source>
</evidence>
<gene>
    <name evidence="2" type="ORF">JYK14_10185</name>
</gene>
<evidence type="ECO:0000259" key="1">
    <source>
        <dbReference type="Pfam" id="PF13358"/>
    </source>
</evidence>
<dbReference type="InterPro" id="IPR036397">
    <property type="entry name" value="RNaseH_sf"/>
</dbReference>
<dbReference type="RefSeq" id="WP_252953141.1">
    <property type="nucleotide sequence ID" value="NZ_JAFIRR010000061.1"/>
</dbReference>
<dbReference type="Gene3D" id="3.30.420.10">
    <property type="entry name" value="Ribonuclease H-like superfamily/Ribonuclease H"/>
    <property type="match status" value="1"/>
</dbReference>
<keyword evidence="3" id="KW-1185">Reference proteome</keyword>
<dbReference type="InterPro" id="IPR009057">
    <property type="entry name" value="Homeodomain-like_sf"/>
</dbReference>
<organism evidence="2 3">
    <name type="scientific">Siccirubricoccus soli</name>
    <dbReference type="NCBI Taxonomy" id="2899147"/>
    <lineage>
        <taxon>Bacteria</taxon>
        <taxon>Pseudomonadati</taxon>
        <taxon>Pseudomonadota</taxon>
        <taxon>Alphaproteobacteria</taxon>
        <taxon>Acetobacterales</taxon>
        <taxon>Roseomonadaceae</taxon>
        <taxon>Siccirubricoccus</taxon>
    </lineage>
</organism>
<dbReference type="Pfam" id="PF13358">
    <property type="entry name" value="DDE_3"/>
    <property type="match status" value="1"/>
</dbReference>
<dbReference type="Proteomes" id="UP001523392">
    <property type="component" value="Unassembled WGS sequence"/>
</dbReference>
<sequence>LRERVVAAVAAGTSCRAAAARFGVSSSSAVRWCAMAKGAGSVAPGPLGGDRRSSRIEAQAALILGLVEEKSDITLAEIQIELARAGVAAGIGTIWRFFDRRRMTLQKKTAHAAEQDRPDILRRRWAWFEGQPDLDPDRLVFIDETWASTKMARTHGRAPRGERLRSPIPHGHWKTTTFVAGLRNSGMVAPMVLDGPINGAAFQAYVDQVLVPELQPGNIVVMDNLGSHKGAGIRDAIEAAGASLLYLPPYSPEFNPIENAFAKLKAMLRKIAARTVEGLWNAIGHIVDAFTPAQCTNYLAAASYNAA</sequence>
<dbReference type="InterPro" id="IPR038717">
    <property type="entry name" value="Tc1-like_DDE_dom"/>
</dbReference>
<accession>A0ABT1D3N7</accession>
<dbReference type="PANTHER" id="PTHR46564:SF1">
    <property type="entry name" value="TRANSPOSASE"/>
    <property type="match status" value="1"/>
</dbReference>
<dbReference type="SUPFAM" id="SSF46689">
    <property type="entry name" value="Homeodomain-like"/>
    <property type="match status" value="1"/>
</dbReference>
<protein>
    <submittedName>
        <fullName evidence="2">IS630 family transposase</fullName>
    </submittedName>
</protein>
<feature type="non-terminal residue" evidence="2">
    <location>
        <position position="1"/>
    </location>
</feature>